<feature type="non-terminal residue" evidence="2">
    <location>
        <position position="1"/>
    </location>
</feature>
<feature type="region of interest" description="Disordered" evidence="1">
    <location>
        <begin position="1"/>
        <end position="88"/>
    </location>
</feature>
<dbReference type="Proteomes" id="UP000198211">
    <property type="component" value="Unassembled WGS sequence"/>
</dbReference>
<dbReference type="AlphaFoldDB" id="A0A225UK20"/>
<evidence type="ECO:0000313" key="2">
    <source>
        <dbReference type="EMBL" id="OWY93412.1"/>
    </source>
</evidence>
<feature type="compositionally biased region" description="Polar residues" evidence="1">
    <location>
        <begin position="22"/>
        <end position="36"/>
    </location>
</feature>
<dbReference type="EMBL" id="NBNE01016139">
    <property type="protein sequence ID" value="OWY93412.1"/>
    <property type="molecule type" value="Genomic_DNA"/>
</dbReference>
<evidence type="ECO:0000313" key="3">
    <source>
        <dbReference type="Proteomes" id="UP000198211"/>
    </source>
</evidence>
<name>A0A225UK20_9STRA</name>
<feature type="compositionally biased region" description="Basic residues" evidence="1">
    <location>
        <begin position="52"/>
        <end position="74"/>
    </location>
</feature>
<evidence type="ECO:0000256" key="1">
    <source>
        <dbReference type="SAM" id="MobiDB-lite"/>
    </source>
</evidence>
<comment type="caution">
    <text evidence="2">The sequence shown here is derived from an EMBL/GenBank/DDBJ whole genome shotgun (WGS) entry which is preliminary data.</text>
</comment>
<organism evidence="2 3">
    <name type="scientific">Phytophthora megakarya</name>
    <dbReference type="NCBI Taxonomy" id="4795"/>
    <lineage>
        <taxon>Eukaryota</taxon>
        <taxon>Sar</taxon>
        <taxon>Stramenopiles</taxon>
        <taxon>Oomycota</taxon>
        <taxon>Peronosporomycetes</taxon>
        <taxon>Peronosporales</taxon>
        <taxon>Peronosporaceae</taxon>
        <taxon>Phytophthora</taxon>
    </lineage>
</organism>
<feature type="compositionally biased region" description="Acidic residues" evidence="1">
    <location>
        <begin position="1"/>
        <end position="13"/>
    </location>
</feature>
<sequence length="243" mass="27074">LYDSVTEEEDDEGRDATFSPGDDSQSKPQRRTTTPRQAKRGRDTASDSSSKAKSKRASSPPKKRAKSGNGKKSRPGQERKQTALARKSYGSLSDSEEWIVEVPGQGILSWRHRGILMKFPPGTANAVTKAFGFPDYAPNLAKDEDVQALRERWDPVAFKELMDTRPWDVMFEDRSKFLILLWRSGIRENLVIAVPVTTCARTPTNEGGPPMIRDLVVSCSPCVPDGGRVTLSWVTRSMYIRDG</sequence>
<gene>
    <name evidence="2" type="ORF">PHMEG_00037206</name>
</gene>
<reference evidence="3" key="1">
    <citation type="submission" date="2017-03" db="EMBL/GenBank/DDBJ databases">
        <title>Phytopthora megakarya and P. palmivora, two closely related causual agents of cacao black pod achieved similar genome size and gene model numbers by different mechanisms.</title>
        <authorList>
            <person name="Ali S."/>
            <person name="Shao J."/>
            <person name="Larry D.J."/>
            <person name="Kronmiller B."/>
            <person name="Shen D."/>
            <person name="Strem M.D."/>
            <person name="Melnick R.L."/>
            <person name="Guiltinan M.J."/>
            <person name="Tyler B.M."/>
            <person name="Meinhardt L.W."/>
            <person name="Bailey B.A."/>
        </authorList>
    </citation>
    <scope>NUCLEOTIDE SEQUENCE [LARGE SCALE GENOMIC DNA]</scope>
    <source>
        <strain evidence="3">zdho120</strain>
    </source>
</reference>
<protein>
    <submittedName>
        <fullName evidence="2">Uncharacterized protein</fullName>
    </submittedName>
</protein>
<keyword evidence="3" id="KW-1185">Reference proteome</keyword>
<accession>A0A225UK20</accession>
<proteinExistence type="predicted"/>